<dbReference type="InterPro" id="IPR058245">
    <property type="entry name" value="NreC/VraR/RcsB-like_REC"/>
</dbReference>
<dbReference type="CDD" id="cd17535">
    <property type="entry name" value="REC_NarL-like"/>
    <property type="match status" value="1"/>
</dbReference>
<dbReference type="PROSITE" id="PS50110">
    <property type="entry name" value="RESPONSE_REGULATORY"/>
    <property type="match status" value="1"/>
</dbReference>
<dbReference type="Gene3D" id="3.40.50.2300">
    <property type="match status" value="1"/>
</dbReference>
<dbReference type="CDD" id="cd06170">
    <property type="entry name" value="LuxR_C_like"/>
    <property type="match status" value="1"/>
</dbReference>
<dbReference type="SMART" id="SM00421">
    <property type="entry name" value="HTH_LUXR"/>
    <property type="match status" value="1"/>
</dbReference>
<dbReference type="Pfam" id="PF00072">
    <property type="entry name" value="Response_reg"/>
    <property type="match status" value="1"/>
</dbReference>
<sequence length="233" mass="24460">MTGSLPLRVLVADDQYLIRAGLVGLLEVADGFEVVGEATDGAEAVELAARTRPDVILMDIRMPRMDGIAATERILAQTPPPAPRVLILTTFDLDEYVYGALKAGASGFLLKDSGPQRLLAAITAVGSGDALFAPTVTRRLVEAFATRSGGEGAGDTARSGATGLEALTGREIEVLELVGQGLANAEIAWRLFITEGTVKSHLNRTMTKLGLESRAQAVVTAYESGLVVPGRNT</sequence>
<dbReference type="PANTHER" id="PTHR43214">
    <property type="entry name" value="TWO-COMPONENT RESPONSE REGULATOR"/>
    <property type="match status" value="1"/>
</dbReference>
<organism evidence="8 9">
    <name type="scientific">Streptomyces vinaceus</name>
    <dbReference type="NCBI Taxonomy" id="1960"/>
    <lineage>
        <taxon>Bacteria</taxon>
        <taxon>Bacillati</taxon>
        <taxon>Actinomycetota</taxon>
        <taxon>Actinomycetes</taxon>
        <taxon>Kitasatosporales</taxon>
        <taxon>Streptomycetaceae</taxon>
        <taxon>Streptomyces</taxon>
    </lineage>
</organism>
<reference evidence="8 9" key="1">
    <citation type="submission" date="2017-09" db="EMBL/GenBank/DDBJ databases">
        <authorList>
            <person name="Lee N."/>
            <person name="Cho B.-K."/>
        </authorList>
    </citation>
    <scope>NUCLEOTIDE SEQUENCE [LARGE SCALE GENOMIC DNA]</scope>
    <source>
        <strain evidence="8 9">ATCC 27476</strain>
    </source>
</reference>
<dbReference type="GO" id="GO:0006355">
    <property type="term" value="P:regulation of DNA-templated transcription"/>
    <property type="evidence" value="ECO:0007669"/>
    <property type="project" value="InterPro"/>
</dbReference>
<dbReference type="Proteomes" id="UP000325563">
    <property type="component" value="Chromosome"/>
</dbReference>
<gene>
    <name evidence="8" type="ORF">CP980_32215</name>
</gene>
<evidence type="ECO:0000313" key="9">
    <source>
        <dbReference type="Proteomes" id="UP000325563"/>
    </source>
</evidence>
<evidence type="ECO:0000256" key="2">
    <source>
        <dbReference type="ARBA" id="ARBA00023015"/>
    </source>
</evidence>
<dbReference type="GO" id="GO:0003677">
    <property type="term" value="F:DNA binding"/>
    <property type="evidence" value="ECO:0007669"/>
    <property type="project" value="UniProtKB-KW"/>
</dbReference>
<keyword evidence="2" id="KW-0805">Transcription regulation</keyword>
<dbReference type="InterPro" id="IPR001789">
    <property type="entry name" value="Sig_transdc_resp-reg_receiver"/>
</dbReference>
<dbReference type="InterPro" id="IPR039420">
    <property type="entry name" value="WalR-like"/>
</dbReference>
<dbReference type="AlphaFoldDB" id="A0A5J6JE27"/>
<dbReference type="SUPFAM" id="SSF46894">
    <property type="entry name" value="C-terminal effector domain of the bipartite response regulators"/>
    <property type="match status" value="1"/>
</dbReference>
<evidence type="ECO:0000256" key="5">
    <source>
        <dbReference type="PROSITE-ProRule" id="PRU00169"/>
    </source>
</evidence>
<dbReference type="InterPro" id="IPR011006">
    <property type="entry name" value="CheY-like_superfamily"/>
</dbReference>
<feature type="modified residue" description="4-aspartylphosphate" evidence="5">
    <location>
        <position position="59"/>
    </location>
</feature>
<feature type="domain" description="Response regulatory" evidence="7">
    <location>
        <begin position="8"/>
        <end position="126"/>
    </location>
</feature>
<evidence type="ECO:0000259" key="7">
    <source>
        <dbReference type="PROSITE" id="PS50110"/>
    </source>
</evidence>
<keyword evidence="9" id="KW-1185">Reference proteome</keyword>
<keyword evidence="1 5" id="KW-0597">Phosphoprotein</keyword>
<dbReference type="GeneID" id="95615205"/>
<dbReference type="PANTHER" id="PTHR43214:SF24">
    <property type="entry name" value="TRANSCRIPTIONAL REGULATORY PROTEIN NARL-RELATED"/>
    <property type="match status" value="1"/>
</dbReference>
<name>A0A5J6JE27_STRVI</name>
<evidence type="ECO:0000256" key="1">
    <source>
        <dbReference type="ARBA" id="ARBA00022553"/>
    </source>
</evidence>
<keyword evidence="4" id="KW-0804">Transcription</keyword>
<dbReference type="InterPro" id="IPR016032">
    <property type="entry name" value="Sig_transdc_resp-reg_C-effctor"/>
</dbReference>
<dbReference type="KEGG" id="svn:CP980_32215"/>
<evidence type="ECO:0000256" key="3">
    <source>
        <dbReference type="ARBA" id="ARBA00023125"/>
    </source>
</evidence>
<dbReference type="SUPFAM" id="SSF52172">
    <property type="entry name" value="CheY-like"/>
    <property type="match status" value="1"/>
</dbReference>
<proteinExistence type="predicted"/>
<accession>A0A5J6JE27</accession>
<evidence type="ECO:0000259" key="6">
    <source>
        <dbReference type="PROSITE" id="PS50043"/>
    </source>
</evidence>
<feature type="domain" description="HTH luxR-type" evidence="6">
    <location>
        <begin position="160"/>
        <end position="225"/>
    </location>
</feature>
<dbReference type="PRINTS" id="PR00038">
    <property type="entry name" value="HTHLUXR"/>
</dbReference>
<dbReference type="RefSeq" id="WP_123510645.1">
    <property type="nucleotide sequence ID" value="NZ_BNBW01000024.1"/>
</dbReference>
<dbReference type="PROSITE" id="PS50043">
    <property type="entry name" value="HTH_LUXR_2"/>
    <property type="match status" value="1"/>
</dbReference>
<dbReference type="SMART" id="SM00448">
    <property type="entry name" value="REC"/>
    <property type="match status" value="1"/>
</dbReference>
<evidence type="ECO:0000256" key="4">
    <source>
        <dbReference type="ARBA" id="ARBA00023163"/>
    </source>
</evidence>
<dbReference type="InterPro" id="IPR000792">
    <property type="entry name" value="Tscrpt_reg_LuxR_C"/>
</dbReference>
<dbReference type="EMBL" id="CP023692">
    <property type="protein sequence ID" value="QEV49120.1"/>
    <property type="molecule type" value="Genomic_DNA"/>
</dbReference>
<protein>
    <submittedName>
        <fullName evidence="8">DNA-binding response regulator</fullName>
    </submittedName>
</protein>
<dbReference type="PROSITE" id="PS00622">
    <property type="entry name" value="HTH_LUXR_1"/>
    <property type="match status" value="1"/>
</dbReference>
<keyword evidence="3 8" id="KW-0238">DNA-binding</keyword>
<dbReference type="GO" id="GO:0000160">
    <property type="term" value="P:phosphorelay signal transduction system"/>
    <property type="evidence" value="ECO:0007669"/>
    <property type="project" value="InterPro"/>
</dbReference>
<evidence type="ECO:0000313" key="8">
    <source>
        <dbReference type="EMBL" id="QEV49120.1"/>
    </source>
</evidence>
<dbReference type="Pfam" id="PF00196">
    <property type="entry name" value="GerE"/>
    <property type="match status" value="1"/>
</dbReference>